<keyword evidence="4" id="KW-0328">Glycosyltransferase</keyword>
<dbReference type="Pfam" id="PF00535">
    <property type="entry name" value="Glycos_transf_2"/>
    <property type="match status" value="1"/>
</dbReference>
<dbReference type="InterPro" id="IPR029044">
    <property type="entry name" value="Nucleotide-diphossugar_trans"/>
</dbReference>
<protein>
    <submittedName>
        <fullName evidence="2 4">Glycosyltransferase</fullName>
        <ecNumber evidence="4">2.4.-.-</ecNumber>
    </submittedName>
</protein>
<dbReference type="EMBL" id="JAODIR010000024">
    <property type="protein sequence ID" value="MDD2168114.1"/>
    <property type="molecule type" value="Genomic_DNA"/>
</dbReference>
<dbReference type="AlphaFoldDB" id="A0A1T0AC82"/>
<dbReference type="Proteomes" id="UP001222296">
    <property type="component" value="Chromosome"/>
</dbReference>
<dbReference type="InterPro" id="IPR001173">
    <property type="entry name" value="Glyco_trans_2-like"/>
</dbReference>
<dbReference type="PANTHER" id="PTHR43685">
    <property type="entry name" value="GLYCOSYLTRANSFERASE"/>
    <property type="match status" value="1"/>
</dbReference>
<dbReference type="EMBL" id="CP071491">
    <property type="protein sequence ID" value="QSX17574.1"/>
    <property type="molecule type" value="Genomic_DNA"/>
</dbReference>
<dbReference type="SUPFAM" id="SSF53448">
    <property type="entry name" value="Nucleotide-diphospho-sugar transferases"/>
    <property type="match status" value="1"/>
</dbReference>
<accession>A0A1T0AC82</accession>
<dbReference type="InterPro" id="IPR050834">
    <property type="entry name" value="Glycosyltransf_2"/>
</dbReference>
<dbReference type="EMBL" id="CP121769">
    <property type="protein sequence ID" value="WGE09592.1"/>
    <property type="molecule type" value="Genomic_DNA"/>
</dbReference>
<gene>
    <name evidence="3" type="ORF">J1G54_03295</name>
    <name evidence="2" type="ORF">N5925_05760</name>
    <name evidence="4" type="ORF">QBL01_10115</name>
</gene>
<keyword evidence="4" id="KW-0808">Transferase</keyword>
<evidence type="ECO:0000313" key="2">
    <source>
        <dbReference type="EMBL" id="MDD2168114.1"/>
    </source>
</evidence>
<evidence type="ECO:0000313" key="3">
    <source>
        <dbReference type="EMBL" id="QSX17574.1"/>
    </source>
</evidence>
<proteinExistence type="predicted"/>
<dbReference type="PANTHER" id="PTHR43685:SF2">
    <property type="entry name" value="GLYCOSYLTRANSFERASE 2-LIKE DOMAIN-CONTAINING PROTEIN"/>
    <property type="match status" value="1"/>
</dbReference>
<organism evidence="4 5">
    <name type="scientific">Glaesserella parasuis</name>
    <name type="common">Haemophilus parasuis</name>
    <dbReference type="NCBI Taxonomy" id="738"/>
    <lineage>
        <taxon>Bacteria</taxon>
        <taxon>Pseudomonadati</taxon>
        <taxon>Pseudomonadota</taxon>
        <taxon>Gammaproteobacteria</taxon>
        <taxon>Pasteurellales</taxon>
        <taxon>Pasteurellaceae</taxon>
        <taxon>Glaesserella</taxon>
    </lineage>
</organism>
<dbReference type="Proteomes" id="UP001148834">
    <property type="component" value="Unassembled WGS sequence"/>
</dbReference>
<reference evidence="4" key="3">
    <citation type="submission" date="2023-04" db="EMBL/GenBank/DDBJ databases">
        <title>Molecular characterization of the Integrative and Conjugative elements harboring multidrug-resistance gene from Glaesserella (Haemophilus) parasuis.</title>
        <authorList>
            <person name="Che Y."/>
            <person name="Zhou L."/>
        </authorList>
    </citation>
    <scope>NUCLEOTIDE SEQUENCE</scope>
    <source>
        <strain evidence="4">Z44</strain>
    </source>
</reference>
<dbReference type="CDD" id="cd00761">
    <property type="entry name" value="Glyco_tranf_GTA_type"/>
    <property type="match status" value="1"/>
</dbReference>
<evidence type="ECO:0000313" key="5">
    <source>
        <dbReference type="Proteomes" id="UP001222296"/>
    </source>
</evidence>
<dbReference type="EC" id="2.4.-.-" evidence="4"/>
<dbReference type="RefSeq" id="WP_021111744.1">
    <property type="nucleotide sequence ID" value="NZ_CBCRUP010000026.1"/>
</dbReference>
<sequence>MFSIIIPSYNRKNEIPALLTSLEYQTEYNFEVIIVDDHSVEPVEIKHLYPFPVNVIRNEQNLGAAESRNVGARFAENEWLLFLDDDDRFAHPKCEILAKTINENPTINFIYHPAECVMVNEGFSYITRPYENEQAVTLENILLANKVGGMPMIAIKKSFFFAVNGLSTDLKSLEDYDFILKVISHNEFKPKHVSQALTTCTFHTKRASVSTNTQNTELAIETIKQKYVKTDIQQKNFAFNALYMLSYPHIMNLSRKAACYYWQMFLQSKNIKHLVIATLTFISPKLAINMKRFI</sequence>
<evidence type="ECO:0000313" key="4">
    <source>
        <dbReference type="EMBL" id="WGE09592.1"/>
    </source>
</evidence>
<feature type="domain" description="Glycosyltransferase 2-like" evidence="1">
    <location>
        <begin position="3"/>
        <end position="127"/>
    </location>
</feature>
<name>A0A1T0AC82_GLAPU</name>
<reference evidence="3" key="1">
    <citation type="submission" date="2021-03" db="EMBL/GenBank/DDBJ databases">
        <title>Characterization of a novel Integrative Conjugative Element in Glaesserella parasuis.</title>
        <authorList>
            <person name="Hu G."/>
            <person name="Sun H."/>
        </authorList>
    </citation>
    <scope>NUCLEOTIDE SEQUENCE</scope>
    <source>
        <strain evidence="3">GHP1807</strain>
    </source>
</reference>
<reference evidence="2" key="2">
    <citation type="submission" date="2022-09" db="EMBL/GenBank/DDBJ databases">
        <title>Molecular characterization of Glaesserella parasuis strains circulating in commercial swine farms using whole-genome sequencing.</title>
        <authorList>
            <person name="Mugabi R."/>
            <person name="Clavijo M."/>
            <person name="Li G."/>
        </authorList>
    </citation>
    <scope>NUCLEOTIDE SEQUENCE</scope>
    <source>
        <strain evidence="2">0435-53</strain>
    </source>
</reference>
<evidence type="ECO:0000259" key="1">
    <source>
        <dbReference type="Pfam" id="PF00535"/>
    </source>
</evidence>
<dbReference type="Gene3D" id="3.90.550.10">
    <property type="entry name" value="Spore Coat Polysaccharide Biosynthesis Protein SpsA, Chain A"/>
    <property type="match status" value="1"/>
</dbReference>
<dbReference type="GO" id="GO:0016757">
    <property type="term" value="F:glycosyltransferase activity"/>
    <property type="evidence" value="ECO:0007669"/>
    <property type="project" value="UniProtKB-KW"/>
</dbReference>
<dbReference type="Proteomes" id="UP000662736">
    <property type="component" value="Chromosome"/>
</dbReference>